<evidence type="ECO:0000256" key="1">
    <source>
        <dbReference type="SAM" id="MobiDB-lite"/>
    </source>
</evidence>
<dbReference type="RefSeq" id="WP_215626315.1">
    <property type="nucleotide sequence ID" value="NZ_CP067089.2"/>
</dbReference>
<name>A0A7T7XME3_9SPIR</name>
<dbReference type="Proteomes" id="UP000595917">
    <property type="component" value="Chromosome"/>
</dbReference>
<sequence length="210" mass="22911">MFSYYFLGKVTDNQDPDSLNRIRVSKIGEDESVTDWIPVITPYAGNDTGLSLLPDVDDQVLVVSLDEHNIRKAAIGGLWSNEAAPPSTGENSDADLNQDGNNSLRFFKSRSGSMVIFDDTEGEEKIQIISSDGKSRFEFLNADEMVSLTTENDLTIGAKGVISIQAEEIEINSKKQLNLTGEEFQIAAKKAMDITSDQDITVKGSGIALN</sequence>
<keyword evidence="4" id="KW-1185">Reference proteome</keyword>
<evidence type="ECO:0000313" key="3">
    <source>
        <dbReference type="EMBL" id="QQO09010.1"/>
    </source>
</evidence>
<evidence type="ECO:0000313" key="4">
    <source>
        <dbReference type="Proteomes" id="UP000595917"/>
    </source>
</evidence>
<dbReference type="InterPro" id="IPR006531">
    <property type="entry name" value="Gp5/Vgr_OB"/>
</dbReference>
<accession>A0A7T7XME3</accession>
<reference evidence="3" key="1">
    <citation type="submission" date="2021-01" db="EMBL/GenBank/DDBJ databases">
        <title>Description of Breznakiella homolactica.</title>
        <authorList>
            <person name="Song Y."/>
            <person name="Brune A."/>
        </authorList>
    </citation>
    <scope>NUCLEOTIDE SEQUENCE</scope>
    <source>
        <strain evidence="3">RmG30</strain>
    </source>
</reference>
<organism evidence="3 4">
    <name type="scientific">Breznakiella homolactica</name>
    <dbReference type="NCBI Taxonomy" id="2798577"/>
    <lineage>
        <taxon>Bacteria</taxon>
        <taxon>Pseudomonadati</taxon>
        <taxon>Spirochaetota</taxon>
        <taxon>Spirochaetia</taxon>
        <taxon>Spirochaetales</taxon>
        <taxon>Breznakiellaceae</taxon>
        <taxon>Breznakiella</taxon>
    </lineage>
</organism>
<dbReference type="Pfam" id="PF04717">
    <property type="entry name" value="Phage_base_V"/>
    <property type="match status" value="1"/>
</dbReference>
<dbReference type="AlphaFoldDB" id="A0A7T7XME3"/>
<dbReference type="Gene3D" id="2.40.50.230">
    <property type="entry name" value="Gp5 N-terminal domain"/>
    <property type="match status" value="1"/>
</dbReference>
<dbReference type="EMBL" id="CP067089">
    <property type="protein sequence ID" value="QQO09010.1"/>
    <property type="molecule type" value="Genomic_DNA"/>
</dbReference>
<proteinExistence type="predicted"/>
<dbReference type="SUPFAM" id="SSF69255">
    <property type="entry name" value="gp5 N-terminal domain-like"/>
    <property type="match status" value="1"/>
</dbReference>
<feature type="region of interest" description="Disordered" evidence="1">
    <location>
        <begin position="81"/>
        <end position="100"/>
    </location>
</feature>
<protein>
    <submittedName>
        <fullName evidence="3">Rhs element Vgr protein</fullName>
    </submittedName>
</protein>
<gene>
    <name evidence="3" type="ORF">JFL75_19085</name>
</gene>
<dbReference type="SUPFAM" id="SSF69349">
    <property type="entry name" value="Phage fibre proteins"/>
    <property type="match status" value="1"/>
</dbReference>
<feature type="domain" description="Gp5/Type VI secretion system Vgr protein OB-fold" evidence="2">
    <location>
        <begin position="7"/>
        <end position="79"/>
    </location>
</feature>
<feature type="compositionally biased region" description="Polar residues" evidence="1">
    <location>
        <begin position="88"/>
        <end position="100"/>
    </location>
</feature>
<evidence type="ECO:0000259" key="2">
    <source>
        <dbReference type="Pfam" id="PF04717"/>
    </source>
</evidence>
<dbReference type="InterPro" id="IPR037026">
    <property type="entry name" value="Vgr_OB-fold_dom_sf"/>
</dbReference>
<dbReference type="KEGG" id="bhc:JFL75_19085"/>